<dbReference type="PANTHER" id="PTHR12049">
    <property type="entry name" value="PROTEIN ARGININE METHYLTRANSFERASE NDUFAF7, MITOCHONDRIAL"/>
    <property type="match status" value="1"/>
</dbReference>
<name>A0A9W7ZHT5_9FUNG</name>
<dbReference type="InterPro" id="IPR029063">
    <property type="entry name" value="SAM-dependent_MTases_sf"/>
</dbReference>
<dbReference type="AlphaFoldDB" id="A0A9W7ZHT5"/>
<evidence type="ECO:0000256" key="4">
    <source>
        <dbReference type="ARBA" id="ARBA00022679"/>
    </source>
</evidence>
<comment type="similarity">
    <text evidence="2 7">Belongs to the NDUFAF7 family.</text>
</comment>
<evidence type="ECO:0000256" key="3">
    <source>
        <dbReference type="ARBA" id="ARBA00022603"/>
    </source>
</evidence>
<gene>
    <name evidence="9" type="ORF">IWQ60_011890</name>
</gene>
<dbReference type="SUPFAM" id="SSF53335">
    <property type="entry name" value="S-adenosyl-L-methionine-dependent methyltransferases"/>
    <property type="match status" value="1"/>
</dbReference>
<evidence type="ECO:0000313" key="10">
    <source>
        <dbReference type="Proteomes" id="UP001150569"/>
    </source>
</evidence>
<evidence type="ECO:0000256" key="1">
    <source>
        <dbReference type="ARBA" id="ARBA00004173"/>
    </source>
</evidence>
<comment type="caution">
    <text evidence="9">The sequence shown here is derived from an EMBL/GenBank/DDBJ whole genome shotgun (WGS) entry which is preliminary data.</text>
</comment>
<comment type="subcellular location">
    <subcellularLocation>
        <location evidence="1 7">Mitochondrion</location>
    </subcellularLocation>
</comment>
<evidence type="ECO:0000256" key="5">
    <source>
        <dbReference type="ARBA" id="ARBA00023128"/>
    </source>
</evidence>
<dbReference type="GO" id="GO:0005739">
    <property type="term" value="C:mitochondrion"/>
    <property type="evidence" value="ECO:0007669"/>
    <property type="project" value="UniProtKB-SubCell"/>
</dbReference>
<dbReference type="GO" id="GO:0035243">
    <property type="term" value="F:protein-arginine omega-N symmetric methyltransferase activity"/>
    <property type="evidence" value="ECO:0007669"/>
    <property type="project" value="UniProtKB-EC"/>
</dbReference>
<dbReference type="InterPro" id="IPR003788">
    <property type="entry name" value="NDUFAF7"/>
</dbReference>
<keyword evidence="10" id="KW-1185">Reference proteome</keyword>
<dbReference type="Pfam" id="PF02636">
    <property type="entry name" value="Methyltransf_28"/>
    <property type="match status" value="1"/>
</dbReference>
<reference evidence="9" key="1">
    <citation type="submission" date="2022-07" db="EMBL/GenBank/DDBJ databases">
        <title>Phylogenomic reconstructions and comparative analyses of Kickxellomycotina fungi.</title>
        <authorList>
            <person name="Reynolds N.K."/>
            <person name="Stajich J.E."/>
            <person name="Barry K."/>
            <person name="Grigoriev I.V."/>
            <person name="Crous P."/>
            <person name="Smith M.E."/>
        </authorList>
    </citation>
    <scope>NUCLEOTIDE SEQUENCE</scope>
    <source>
        <strain evidence="9">RSA 861</strain>
    </source>
</reference>
<dbReference type="EMBL" id="JANBPT010001488">
    <property type="protein sequence ID" value="KAJ1907302.1"/>
    <property type="molecule type" value="Genomic_DNA"/>
</dbReference>
<keyword evidence="5 7" id="KW-0496">Mitochondrion</keyword>
<proteinExistence type="inferred from homology"/>
<keyword evidence="4 7" id="KW-0808">Transferase</keyword>
<keyword evidence="3 7" id="KW-0489">Methyltransferase</keyword>
<dbReference type="InterPro" id="IPR038375">
    <property type="entry name" value="NDUFAF7_sf"/>
</dbReference>
<organism evidence="9 10">
    <name type="scientific">Tieghemiomyces parasiticus</name>
    <dbReference type="NCBI Taxonomy" id="78921"/>
    <lineage>
        <taxon>Eukaryota</taxon>
        <taxon>Fungi</taxon>
        <taxon>Fungi incertae sedis</taxon>
        <taxon>Zoopagomycota</taxon>
        <taxon>Kickxellomycotina</taxon>
        <taxon>Dimargaritomycetes</taxon>
        <taxon>Dimargaritales</taxon>
        <taxon>Dimargaritaceae</taxon>
        <taxon>Tieghemiomyces</taxon>
    </lineage>
</organism>
<evidence type="ECO:0000256" key="6">
    <source>
        <dbReference type="ARBA" id="ARBA00048612"/>
    </source>
</evidence>
<evidence type="ECO:0000313" key="9">
    <source>
        <dbReference type="EMBL" id="KAJ1907302.1"/>
    </source>
</evidence>
<dbReference type="PANTHER" id="PTHR12049:SF5">
    <property type="entry name" value="PROTEIN ARGININE METHYLTRANSFERASE NDUFAF7 HOMOLOG, MITOCHONDRIAL"/>
    <property type="match status" value="1"/>
</dbReference>
<dbReference type="Proteomes" id="UP001150569">
    <property type="component" value="Unassembled WGS sequence"/>
</dbReference>
<comment type="catalytic activity">
    <reaction evidence="6 7">
        <text>L-arginyl-[protein] + 2 S-adenosyl-L-methionine = N(omega),N(omega)'-dimethyl-L-arginyl-[protein] + 2 S-adenosyl-L-homocysteine + 2 H(+)</text>
        <dbReference type="Rhea" id="RHEA:48108"/>
        <dbReference type="Rhea" id="RHEA-COMP:10532"/>
        <dbReference type="Rhea" id="RHEA-COMP:11992"/>
        <dbReference type="ChEBI" id="CHEBI:15378"/>
        <dbReference type="ChEBI" id="CHEBI:29965"/>
        <dbReference type="ChEBI" id="CHEBI:57856"/>
        <dbReference type="ChEBI" id="CHEBI:59789"/>
        <dbReference type="ChEBI" id="CHEBI:88221"/>
        <dbReference type="EC" id="2.1.1.320"/>
    </reaction>
</comment>
<evidence type="ECO:0000256" key="7">
    <source>
        <dbReference type="RuleBase" id="RU364114"/>
    </source>
</evidence>
<protein>
    <recommendedName>
        <fullName evidence="7">Protein arginine methyltransferase NDUFAF7</fullName>
        <ecNumber evidence="7">2.1.1.320</ecNumber>
    </recommendedName>
</protein>
<feature type="region of interest" description="Disordered" evidence="8">
    <location>
        <begin position="55"/>
        <end position="78"/>
    </location>
</feature>
<dbReference type="GO" id="GO:0032259">
    <property type="term" value="P:methylation"/>
    <property type="evidence" value="ECO:0007669"/>
    <property type="project" value="UniProtKB-KW"/>
</dbReference>
<dbReference type="OrthoDB" id="17415at2759"/>
<dbReference type="Gene3D" id="3.40.50.12710">
    <property type="match status" value="1"/>
</dbReference>
<evidence type="ECO:0000256" key="8">
    <source>
        <dbReference type="SAM" id="MobiDB-lite"/>
    </source>
</evidence>
<evidence type="ECO:0000256" key="2">
    <source>
        <dbReference type="ARBA" id="ARBA00005891"/>
    </source>
</evidence>
<accession>A0A9W7ZHT5</accession>
<sequence length="536" mass="61506">MIPRPRLWPIGHQQLRSLYTSHLARIPSGGPSKPPVWSPNPSAASLPRLSASFRRDRKGAAKGQSATATRAADLSPTVGSAPPAGVMTHMLETLLPDLASGPILDTQHYRRLTAQDAAKEKRPPKGTQMLVRDFVDDCLYNPHYGYFSKQASIYTAPTESFDIPAMRDSLEFMDRVADRYREMDDGGAPHSATSNRISRQVWHTPTELFNPWFGNAIASYIVTEYKLHHYPEDDLIIYEMGAGNGTLMTNIMNYLRDFEPQVYERTRYNIIEISPQLAERQASHPALRAGAAHHRGVHFINRSVLDWDTVVPQPCFFLAMEVLDNFAHDLIRYDPITERPYQGTVLTDPRGEYQEAFEAVHDPLIARYLRLRRQTGYVSPLFSRRARWFRHLRQHFPLPPNLTGPEFIPTRALQLLEVLRDYFPQHRLVVSDFYSLPDTVPGVDGPVVQTRYRETMVPCSTYLVQPGWFDIFFPTNFELLRDMYLQVCGRATPDRHVRVRTQREFLEHYADLEHTTTSSGESPLLDYYENNKFLLS</sequence>
<comment type="function">
    <text evidence="7">Arginine methyltransferase involved in the assembly or stability of mitochondrial NADH:ubiquinone oxidoreductase complex (complex I).</text>
</comment>
<dbReference type="EC" id="2.1.1.320" evidence="7"/>